<dbReference type="Gene3D" id="3.90.1150.10">
    <property type="entry name" value="Aspartate Aminotransferase, domain 1"/>
    <property type="match status" value="1"/>
</dbReference>
<proteinExistence type="inferred from homology"/>
<dbReference type="InterPro" id="IPR027619">
    <property type="entry name" value="C-S_lyase_PatB-like"/>
</dbReference>
<comment type="similarity">
    <text evidence="5">Belongs to the class-II pyridoxal-phosphate-dependent aminotransferase family. MalY/PatB cystathionine beta-lyase subfamily.</text>
</comment>
<dbReference type="GO" id="GO:0030170">
    <property type="term" value="F:pyridoxal phosphate binding"/>
    <property type="evidence" value="ECO:0007669"/>
    <property type="project" value="InterPro"/>
</dbReference>
<organism evidence="7 8">
    <name type="scientific">Aliarcobacter vitoriensis</name>
    <dbReference type="NCBI Taxonomy" id="2011099"/>
    <lineage>
        <taxon>Bacteria</taxon>
        <taxon>Pseudomonadati</taxon>
        <taxon>Campylobacterota</taxon>
        <taxon>Epsilonproteobacteria</taxon>
        <taxon>Campylobacterales</taxon>
        <taxon>Arcobacteraceae</taxon>
        <taxon>Aliarcobacter</taxon>
    </lineage>
</organism>
<evidence type="ECO:0000256" key="4">
    <source>
        <dbReference type="ARBA" id="ARBA00023239"/>
    </source>
</evidence>
<accession>A0A366MRW7</accession>
<evidence type="ECO:0000256" key="2">
    <source>
        <dbReference type="ARBA" id="ARBA00012224"/>
    </source>
</evidence>
<evidence type="ECO:0000259" key="6">
    <source>
        <dbReference type="Pfam" id="PF00155"/>
    </source>
</evidence>
<keyword evidence="8" id="KW-1185">Reference proteome</keyword>
<evidence type="ECO:0000313" key="7">
    <source>
        <dbReference type="EMBL" id="RBQ29038.1"/>
    </source>
</evidence>
<keyword evidence="3" id="KW-0663">Pyridoxal phosphate</keyword>
<comment type="cofactor">
    <cofactor evidence="1">
        <name>pyridoxal 5'-phosphate</name>
        <dbReference type="ChEBI" id="CHEBI:597326"/>
    </cofactor>
</comment>
<sequence length="390" mass="45234">MKYNFDKICERKNTNCYKWDTTKDGVIPMWVADMDFEVAPKIIENIIKKANHGIFGYTMIPDDYYKAEINWWKKRYNFDIKKEYILPTTGVIPSLSSIIQTFCEKGDKVLIQSPVYHYFNISIKNNDCEVVTNNLIYENNSYKIDFEDFENKVKDEKVKLFILCNPHNPASRVWTKEELQKMGELCVKHNVLVISDEIHRDLVFKDYKFTPYASICEEFLKTSITCTSATKTFNLAGLKASNIIVENKDLRVKLSKTLNKNEISSLNIFGIESTLSAYEFCEDWLDELLIYLEKNKDFLLEFIEKNIPDLKVVEAQATYLLWIDISKLNIKSVEFTKKLEDIGKVRVISGATFGENGDNFIRVNIACPLEVLKEALSKLKITVNSIKDNI</sequence>
<dbReference type="RefSeq" id="WP_113894435.1">
    <property type="nucleotide sequence ID" value="NZ_JANJGA010000005.1"/>
</dbReference>
<evidence type="ECO:0000256" key="3">
    <source>
        <dbReference type="ARBA" id="ARBA00022898"/>
    </source>
</evidence>
<dbReference type="EMBL" id="PDKB01000009">
    <property type="protein sequence ID" value="RBQ29038.1"/>
    <property type="molecule type" value="Genomic_DNA"/>
</dbReference>
<protein>
    <recommendedName>
        <fullName evidence="2">cysteine-S-conjugate beta-lyase</fullName>
        <ecNumber evidence="2">4.4.1.13</ecNumber>
    </recommendedName>
</protein>
<feature type="domain" description="Aminotransferase class I/classII large" evidence="6">
    <location>
        <begin position="31"/>
        <end position="379"/>
    </location>
</feature>
<dbReference type="PANTHER" id="PTHR43525:SF1">
    <property type="entry name" value="PROTEIN MALY"/>
    <property type="match status" value="1"/>
</dbReference>
<comment type="caution">
    <text evidence="7">The sequence shown here is derived from an EMBL/GenBank/DDBJ whole genome shotgun (WGS) entry which is preliminary data.</text>
</comment>
<dbReference type="InterPro" id="IPR015422">
    <property type="entry name" value="PyrdxlP-dep_Trfase_small"/>
</dbReference>
<dbReference type="PANTHER" id="PTHR43525">
    <property type="entry name" value="PROTEIN MALY"/>
    <property type="match status" value="1"/>
</dbReference>
<dbReference type="InterPro" id="IPR004839">
    <property type="entry name" value="Aminotransferase_I/II_large"/>
</dbReference>
<evidence type="ECO:0000256" key="5">
    <source>
        <dbReference type="ARBA" id="ARBA00037974"/>
    </source>
</evidence>
<dbReference type="EC" id="4.4.1.13" evidence="2"/>
<keyword evidence="4" id="KW-0456">Lyase</keyword>
<evidence type="ECO:0000313" key="8">
    <source>
        <dbReference type="Proteomes" id="UP000252669"/>
    </source>
</evidence>
<dbReference type="AlphaFoldDB" id="A0A366MRW7"/>
<gene>
    <name evidence="7" type="ORF">CRU91_06620</name>
</gene>
<dbReference type="Pfam" id="PF00155">
    <property type="entry name" value="Aminotran_1_2"/>
    <property type="match status" value="1"/>
</dbReference>
<evidence type="ECO:0000256" key="1">
    <source>
        <dbReference type="ARBA" id="ARBA00001933"/>
    </source>
</evidence>
<dbReference type="CDD" id="cd00609">
    <property type="entry name" value="AAT_like"/>
    <property type="match status" value="1"/>
</dbReference>
<dbReference type="Proteomes" id="UP000252669">
    <property type="component" value="Unassembled WGS sequence"/>
</dbReference>
<dbReference type="Gene3D" id="3.40.640.10">
    <property type="entry name" value="Type I PLP-dependent aspartate aminotransferase-like (Major domain)"/>
    <property type="match status" value="1"/>
</dbReference>
<dbReference type="SUPFAM" id="SSF53383">
    <property type="entry name" value="PLP-dependent transferases"/>
    <property type="match status" value="1"/>
</dbReference>
<dbReference type="InterPro" id="IPR051798">
    <property type="entry name" value="Class-II_PLP-Dep_Aminotrans"/>
</dbReference>
<dbReference type="InterPro" id="IPR015424">
    <property type="entry name" value="PyrdxlP-dep_Trfase"/>
</dbReference>
<dbReference type="InterPro" id="IPR015421">
    <property type="entry name" value="PyrdxlP-dep_Trfase_major"/>
</dbReference>
<dbReference type="OrthoDB" id="9803354at2"/>
<reference evidence="7 8" key="1">
    <citation type="submission" date="2017-10" db="EMBL/GenBank/DDBJ databases">
        <title>Genomics of the genus Arcobacter.</title>
        <authorList>
            <person name="Perez-Cataluna A."/>
            <person name="Figueras M.J."/>
        </authorList>
    </citation>
    <scope>NUCLEOTIDE SEQUENCE [LARGE SCALE GENOMIC DNA]</scope>
    <source>
        <strain evidence="7 8">CECT 9230</strain>
    </source>
</reference>
<name>A0A366MRW7_9BACT</name>
<dbReference type="NCBIfam" id="TIGR04350">
    <property type="entry name" value="C_S_lyase_PatB"/>
    <property type="match status" value="1"/>
</dbReference>
<dbReference type="GO" id="GO:0047804">
    <property type="term" value="F:cysteine-S-conjugate beta-lyase activity"/>
    <property type="evidence" value="ECO:0007669"/>
    <property type="project" value="UniProtKB-EC"/>
</dbReference>